<dbReference type="HOGENOM" id="CLU_934020_0_0_1"/>
<evidence type="ECO:0000256" key="1">
    <source>
        <dbReference type="SAM" id="MobiDB-lite"/>
    </source>
</evidence>
<gene>
    <name evidence="2" type="ORF">JAAARDRAFT_489645</name>
</gene>
<keyword evidence="3" id="KW-1185">Reference proteome</keyword>
<accession>A0A067PLZ8</accession>
<feature type="region of interest" description="Disordered" evidence="1">
    <location>
        <begin position="1"/>
        <end position="28"/>
    </location>
</feature>
<protein>
    <submittedName>
        <fullName evidence="2">Uncharacterized protein</fullName>
    </submittedName>
</protein>
<dbReference type="InParanoid" id="A0A067PLZ8"/>
<dbReference type="Proteomes" id="UP000027265">
    <property type="component" value="Unassembled WGS sequence"/>
</dbReference>
<proteinExistence type="predicted"/>
<organism evidence="2 3">
    <name type="scientific">Jaapia argillacea MUCL 33604</name>
    <dbReference type="NCBI Taxonomy" id="933084"/>
    <lineage>
        <taxon>Eukaryota</taxon>
        <taxon>Fungi</taxon>
        <taxon>Dikarya</taxon>
        <taxon>Basidiomycota</taxon>
        <taxon>Agaricomycotina</taxon>
        <taxon>Agaricomycetes</taxon>
        <taxon>Agaricomycetidae</taxon>
        <taxon>Jaapiales</taxon>
        <taxon>Jaapiaceae</taxon>
        <taxon>Jaapia</taxon>
    </lineage>
</organism>
<dbReference type="AlphaFoldDB" id="A0A067PLZ8"/>
<evidence type="ECO:0000313" key="2">
    <source>
        <dbReference type="EMBL" id="KDQ52082.1"/>
    </source>
</evidence>
<sequence>MPLGPDLRRDKSKGRCTQAPSKSKGRPSEPLYRWYSGVLDWLGRREGDIEGLGEGVQFGWIKRGRVQGGSRLFVCQPLGFLVHLGRRRLRRYVLRIARRCSISPMNASERPLQRPLSIHLSKQSHRRLCITTPRCPIRSRTRRLSRRIKDVGKQPRYRRPRTFYPSWVSGGTDSRGWVRDGHPVAINSHSTVLVPPYEKTTKIHLQDYNKLVLELVALPNSNLDWYMPLPSLLTPYPPPLLFLPVRFLPPFGWPQIQTSLHQTAPPHLNTFRFPLPNHLNSITILHQPSCSHRLYRIT</sequence>
<reference evidence="3" key="1">
    <citation type="journal article" date="2014" name="Proc. Natl. Acad. Sci. U.S.A.">
        <title>Extensive sampling of basidiomycete genomes demonstrates inadequacy of the white-rot/brown-rot paradigm for wood decay fungi.</title>
        <authorList>
            <person name="Riley R."/>
            <person name="Salamov A.A."/>
            <person name="Brown D.W."/>
            <person name="Nagy L.G."/>
            <person name="Floudas D."/>
            <person name="Held B.W."/>
            <person name="Levasseur A."/>
            <person name="Lombard V."/>
            <person name="Morin E."/>
            <person name="Otillar R."/>
            <person name="Lindquist E.A."/>
            <person name="Sun H."/>
            <person name="LaButti K.M."/>
            <person name="Schmutz J."/>
            <person name="Jabbour D."/>
            <person name="Luo H."/>
            <person name="Baker S.E."/>
            <person name="Pisabarro A.G."/>
            <person name="Walton J.D."/>
            <person name="Blanchette R.A."/>
            <person name="Henrissat B."/>
            <person name="Martin F."/>
            <person name="Cullen D."/>
            <person name="Hibbett D.S."/>
            <person name="Grigoriev I.V."/>
        </authorList>
    </citation>
    <scope>NUCLEOTIDE SEQUENCE [LARGE SCALE GENOMIC DNA]</scope>
    <source>
        <strain evidence="3">MUCL 33604</strain>
    </source>
</reference>
<dbReference type="EMBL" id="KL197742">
    <property type="protein sequence ID" value="KDQ52082.1"/>
    <property type="molecule type" value="Genomic_DNA"/>
</dbReference>
<evidence type="ECO:0000313" key="3">
    <source>
        <dbReference type="Proteomes" id="UP000027265"/>
    </source>
</evidence>
<name>A0A067PLZ8_9AGAM</name>